<feature type="transmembrane region" description="Helical" evidence="2">
    <location>
        <begin position="21"/>
        <end position="47"/>
    </location>
</feature>
<name>A0A8X8ZPV9_SALSN</name>
<feature type="region of interest" description="Disordered" evidence="1">
    <location>
        <begin position="1"/>
        <end position="21"/>
    </location>
</feature>
<feature type="compositionally biased region" description="Basic and acidic residues" evidence="1">
    <location>
        <begin position="1"/>
        <end position="19"/>
    </location>
</feature>
<keyword evidence="2" id="KW-0812">Transmembrane</keyword>
<reference evidence="3" key="1">
    <citation type="submission" date="2018-01" db="EMBL/GenBank/DDBJ databases">
        <authorList>
            <person name="Mao J.F."/>
        </authorList>
    </citation>
    <scope>NUCLEOTIDE SEQUENCE</scope>
    <source>
        <strain evidence="3">Huo1</strain>
        <tissue evidence="3">Leaf</tissue>
    </source>
</reference>
<accession>A0A8X8ZPV9</accession>
<feature type="transmembrane region" description="Helical" evidence="2">
    <location>
        <begin position="399"/>
        <end position="418"/>
    </location>
</feature>
<evidence type="ECO:0000256" key="1">
    <source>
        <dbReference type="SAM" id="MobiDB-lite"/>
    </source>
</evidence>
<dbReference type="EMBL" id="PNBA02000009">
    <property type="protein sequence ID" value="KAG6412573.1"/>
    <property type="molecule type" value="Genomic_DNA"/>
</dbReference>
<feature type="region of interest" description="Disordered" evidence="1">
    <location>
        <begin position="53"/>
        <end position="85"/>
    </location>
</feature>
<organism evidence="3">
    <name type="scientific">Salvia splendens</name>
    <name type="common">Scarlet sage</name>
    <dbReference type="NCBI Taxonomy" id="180675"/>
    <lineage>
        <taxon>Eukaryota</taxon>
        <taxon>Viridiplantae</taxon>
        <taxon>Streptophyta</taxon>
        <taxon>Embryophyta</taxon>
        <taxon>Tracheophyta</taxon>
        <taxon>Spermatophyta</taxon>
        <taxon>Magnoliopsida</taxon>
        <taxon>eudicotyledons</taxon>
        <taxon>Gunneridae</taxon>
        <taxon>Pentapetalae</taxon>
        <taxon>asterids</taxon>
        <taxon>lamiids</taxon>
        <taxon>Lamiales</taxon>
        <taxon>Lamiaceae</taxon>
        <taxon>Nepetoideae</taxon>
        <taxon>Mentheae</taxon>
        <taxon>Salviinae</taxon>
        <taxon>Salvia</taxon>
        <taxon>Salvia subgen. Calosphace</taxon>
        <taxon>core Calosphace</taxon>
    </lineage>
</organism>
<protein>
    <submittedName>
        <fullName evidence="3">Uncharacterized protein</fullName>
    </submittedName>
</protein>
<dbReference type="OrthoDB" id="914242at2759"/>
<evidence type="ECO:0000313" key="4">
    <source>
        <dbReference type="Proteomes" id="UP000298416"/>
    </source>
</evidence>
<sequence length="434" mass="48160">MAETEKSRDDQRGSNKLDIKLGGGSGGGAVGVVVLLGGALATAAFVFGQKRWSSGKDNRHRNSSPEIDEKREKEHERIRKGGKEEVQLEKVSAHTLKVDVEADAISDDGFVIVKPSSEIPLLKKGELDKVVSDDHSKYEQIYIEDDSAEGESDDDGEITEASEREEDNGVEGDEIDDKHLEMEVKEKEFVFFCSGKGEINEEKSVLHPSPAIILNVDKEEPIPTEEVEGTTKNGKSEEAPQNVELNENGDMLQQPNSQPDEDDAKRANEEEVEDHLIDNGDGEATISKVANGEVDSEDGVVMDYGVDRRGDSSKWEALWQAEWPKRSSLVSQRVKLVSYEVGGKVREDSEAVINKYTMEMGMVKEDPASSTRVKMMVWALSVLSSLWCSWFFDMSFAKLCLVVFLTAFLLEIYGYLLINRQQAAKGETEKLGNM</sequence>
<feature type="compositionally biased region" description="Basic and acidic residues" evidence="1">
    <location>
        <begin position="67"/>
        <end position="85"/>
    </location>
</feature>
<evidence type="ECO:0000256" key="2">
    <source>
        <dbReference type="SAM" id="Phobius"/>
    </source>
</evidence>
<feature type="region of interest" description="Disordered" evidence="1">
    <location>
        <begin position="145"/>
        <end position="181"/>
    </location>
</feature>
<feature type="compositionally biased region" description="Basic and acidic residues" evidence="1">
    <location>
        <begin position="263"/>
        <end position="272"/>
    </location>
</feature>
<keyword evidence="2" id="KW-0472">Membrane</keyword>
<dbReference type="Proteomes" id="UP000298416">
    <property type="component" value="Unassembled WGS sequence"/>
</dbReference>
<proteinExistence type="predicted"/>
<feature type="region of interest" description="Disordered" evidence="1">
    <location>
        <begin position="217"/>
        <end position="272"/>
    </location>
</feature>
<feature type="compositionally biased region" description="Acidic residues" evidence="1">
    <location>
        <begin position="145"/>
        <end position="175"/>
    </location>
</feature>
<reference evidence="3" key="2">
    <citation type="submission" date="2020-08" db="EMBL/GenBank/DDBJ databases">
        <title>Plant Genome Project.</title>
        <authorList>
            <person name="Zhang R.-G."/>
        </authorList>
    </citation>
    <scope>NUCLEOTIDE SEQUENCE</scope>
    <source>
        <strain evidence="3">Huo1</strain>
        <tissue evidence="3">Leaf</tissue>
    </source>
</reference>
<evidence type="ECO:0000313" key="3">
    <source>
        <dbReference type="EMBL" id="KAG6412573.1"/>
    </source>
</evidence>
<dbReference type="AlphaFoldDB" id="A0A8X8ZPV9"/>
<gene>
    <name evidence="3" type="ORF">SASPL_125255</name>
</gene>
<comment type="caution">
    <text evidence="3">The sequence shown here is derived from an EMBL/GenBank/DDBJ whole genome shotgun (WGS) entry which is preliminary data.</text>
</comment>
<keyword evidence="2" id="KW-1133">Transmembrane helix</keyword>
<keyword evidence="4" id="KW-1185">Reference proteome</keyword>